<dbReference type="SMART" id="SM00112">
    <property type="entry name" value="CA"/>
    <property type="match status" value="4"/>
</dbReference>
<dbReference type="GO" id="GO:0007156">
    <property type="term" value="P:homophilic cell adhesion via plasma membrane adhesion molecules"/>
    <property type="evidence" value="ECO:0007669"/>
    <property type="project" value="InterPro"/>
</dbReference>
<accession>A0A8B6E3N4</accession>
<evidence type="ECO:0000256" key="4">
    <source>
        <dbReference type="ARBA" id="ARBA00022837"/>
    </source>
</evidence>
<evidence type="ECO:0000256" key="1">
    <source>
        <dbReference type="ARBA" id="ARBA00004370"/>
    </source>
</evidence>
<dbReference type="Gene3D" id="2.60.40.60">
    <property type="entry name" value="Cadherins"/>
    <property type="match status" value="4"/>
</dbReference>
<evidence type="ECO:0000256" key="6">
    <source>
        <dbReference type="ARBA" id="ARBA00022989"/>
    </source>
</evidence>
<dbReference type="OrthoDB" id="6093071at2759"/>
<dbReference type="SUPFAM" id="SSF49313">
    <property type="entry name" value="Cadherin-like"/>
    <property type="match status" value="4"/>
</dbReference>
<evidence type="ECO:0000313" key="12">
    <source>
        <dbReference type="Proteomes" id="UP000596742"/>
    </source>
</evidence>
<dbReference type="GO" id="GO:0005911">
    <property type="term" value="C:cell-cell junction"/>
    <property type="evidence" value="ECO:0007669"/>
    <property type="project" value="TreeGrafter"/>
</dbReference>
<comment type="subcellular location">
    <subcellularLocation>
        <location evidence="1">Membrane</location>
    </subcellularLocation>
</comment>
<keyword evidence="4 8" id="KW-0106">Calcium</keyword>
<comment type="caution">
    <text evidence="11">The sequence shown here is derived from an EMBL/GenBank/DDBJ whole genome shotgun (WGS) entry which is preliminary data.</text>
</comment>
<dbReference type="InterPro" id="IPR050971">
    <property type="entry name" value="Cadherin-domain_protein"/>
</dbReference>
<evidence type="ECO:0000256" key="3">
    <source>
        <dbReference type="ARBA" id="ARBA00022737"/>
    </source>
</evidence>
<dbReference type="Proteomes" id="UP000596742">
    <property type="component" value="Unassembled WGS sequence"/>
</dbReference>
<dbReference type="AlphaFoldDB" id="A0A8B6E3N4"/>
<evidence type="ECO:0000256" key="7">
    <source>
        <dbReference type="ARBA" id="ARBA00023136"/>
    </source>
</evidence>
<dbReference type="PROSITE" id="PS50268">
    <property type="entry name" value="CADHERIN_2"/>
    <property type="match status" value="4"/>
</dbReference>
<keyword evidence="6 9" id="KW-1133">Transmembrane helix</keyword>
<dbReference type="InterPro" id="IPR040853">
    <property type="entry name" value="RapA2_cadherin-like"/>
</dbReference>
<feature type="domain" description="Cadherin" evidence="10">
    <location>
        <begin position="302"/>
        <end position="404"/>
    </location>
</feature>
<evidence type="ECO:0000256" key="5">
    <source>
        <dbReference type="ARBA" id="ARBA00022889"/>
    </source>
</evidence>
<dbReference type="Pfam" id="PF17803">
    <property type="entry name" value="Cadherin_4"/>
    <property type="match status" value="1"/>
</dbReference>
<feature type="domain" description="Cadherin" evidence="10">
    <location>
        <begin position="7"/>
        <end position="95"/>
    </location>
</feature>
<feature type="non-terminal residue" evidence="11">
    <location>
        <position position="1"/>
    </location>
</feature>
<evidence type="ECO:0000256" key="8">
    <source>
        <dbReference type="PROSITE-ProRule" id="PRU00043"/>
    </source>
</evidence>
<dbReference type="PROSITE" id="PS00232">
    <property type="entry name" value="CADHERIN_1"/>
    <property type="match status" value="1"/>
</dbReference>
<evidence type="ECO:0000256" key="2">
    <source>
        <dbReference type="ARBA" id="ARBA00022692"/>
    </source>
</evidence>
<dbReference type="PRINTS" id="PR00205">
    <property type="entry name" value="CADHERIN"/>
</dbReference>
<evidence type="ECO:0000313" key="11">
    <source>
        <dbReference type="EMBL" id="VDI28551.1"/>
    </source>
</evidence>
<dbReference type="PANTHER" id="PTHR24025">
    <property type="entry name" value="DESMOGLEIN FAMILY MEMBER"/>
    <property type="match status" value="1"/>
</dbReference>
<proteinExistence type="predicted"/>
<sequence>KTSVSSETSAAGQIIYTVDSVDPESDNVQYSLSSNTANAPFIINQNTGAISFTRSVKTELVAGYDLYISVSDGRNVVAARSLSVRITGINFPPHFQVPAQTLTVLENINSGSSIFQPTITDEDLSDVHTFSVVYSPPDGAVYFGVDKSTGLITSLVDIDYETIPFKSFLLVITGSDSLLEDTTNITLNIQNVNEAPVFTKKFYSITTSENSGGTMIQNPYYQYTDVDGDTLKFSLDCGADTGRLDIDSSTGLLSFSTDYDLDIVGTASKIDCKVSITDDEYTDMAYVNITILDDNDNSPVFIYSEYTFYIPVTSSVGSFVGQVQAIDKDIGNYGNVFYHIALEDFNYGLFDVVQNGSIFVSESLNRYTEGSTLNLTIYGVDTGGRDGLTIVYVVFPTTYVAPITPGDGIEYLTFFRYSPNMAWFVPLMFILFATFCVAVHTLYKSNCSCLKKKERSMRKKKRKRPMKSFQRY</sequence>
<dbReference type="InterPro" id="IPR002126">
    <property type="entry name" value="Cadherin-like_dom"/>
</dbReference>
<feature type="transmembrane region" description="Helical" evidence="9">
    <location>
        <begin position="421"/>
        <end position="443"/>
    </location>
</feature>
<name>A0A8B6E3N4_MYTGA</name>
<dbReference type="Pfam" id="PF00028">
    <property type="entry name" value="Cadherin"/>
    <property type="match status" value="2"/>
</dbReference>
<reference evidence="11" key="1">
    <citation type="submission" date="2018-11" db="EMBL/GenBank/DDBJ databases">
        <authorList>
            <person name="Alioto T."/>
            <person name="Alioto T."/>
        </authorList>
    </citation>
    <scope>NUCLEOTIDE SEQUENCE</scope>
</reference>
<dbReference type="CDD" id="cd11304">
    <property type="entry name" value="Cadherin_repeat"/>
    <property type="match status" value="3"/>
</dbReference>
<keyword evidence="5" id="KW-0130">Cell adhesion</keyword>
<evidence type="ECO:0000259" key="10">
    <source>
        <dbReference type="PROSITE" id="PS50268"/>
    </source>
</evidence>
<keyword evidence="12" id="KW-1185">Reference proteome</keyword>
<protein>
    <recommendedName>
        <fullName evidence="10">Cadherin domain-containing protein</fullName>
    </recommendedName>
</protein>
<keyword evidence="2 9" id="KW-0812">Transmembrane</keyword>
<dbReference type="EMBL" id="UYJE01004508">
    <property type="protein sequence ID" value="VDI28551.1"/>
    <property type="molecule type" value="Genomic_DNA"/>
</dbReference>
<keyword evidence="3" id="KW-0677">Repeat</keyword>
<dbReference type="InterPro" id="IPR015919">
    <property type="entry name" value="Cadherin-like_sf"/>
</dbReference>
<evidence type="ECO:0000256" key="9">
    <source>
        <dbReference type="SAM" id="Phobius"/>
    </source>
</evidence>
<dbReference type="GO" id="GO:0005509">
    <property type="term" value="F:calcium ion binding"/>
    <property type="evidence" value="ECO:0007669"/>
    <property type="project" value="UniProtKB-UniRule"/>
</dbReference>
<dbReference type="GO" id="GO:0005886">
    <property type="term" value="C:plasma membrane"/>
    <property type="evidence" value="ECO:0007669"/>
    <property type="project" value="InterPro"/>
</dbReference>
<organism evidence="11 12">
    <name type="scientific">Mytilus galloprovincialis</name>
    <name type="common">Mediterranean mussel</name>
    <dbReference type="NCBI Taxonomy" id="29158"/>
    <lineage>
        <taxon>Eukaryota</taxon>
        <taxon>Metazoa</taxon>
        <taxon>Spiralia</taxon>
        <taxon>Lophotrochozoa</taxon>
        <taxon>Mollusca</taxon>
        <taxon>Bivalvia</taxon>
        <taxon>Autobranchia</taxon>
        <taxon>Pteriomorphia</taxon>
        <taxon>Mytilida</taxon>
        <taxon>Mytiloidea</taxon>
        <taxon>Mytilidae</taxon>
        <taxon>Mytilinae</taxon>
        <taxon>Mytilus</taxon>
    </lineage>
</organism>
<gene>
    <name evidence="11" type="ORF">MGAL_10B010446</name>
</gene>
<feature type="domain" description="Cadherin" evidence="10">
    <location>
        <begin position="199"/>
        <end position="301"/>
    </location>
</feature>
<feature type="domain" description="Cadherin" evidence="10">
    <location>
        <begin position="96"/>
        <end position="198"/>
    </location>
</feature>
<dbReference type="InterPro" id="IPR020894">
    <property type="entry name" value="Cadherin_CS"/>
</dbReference>
<dbReference type="PANTHER" id="PTHR24025:SF23">
    <property type="entry name" value="NEURAL-CADHERIN"/>
    <property type="match status" value="1"/>
</dbReference>
<keyword evidence="7 9" id="KW-0472">Membrane</keyword>